<name>A0A2S9TMD1_9BACT</name>
<keyword evidence="1" id="KW-0812">Transmembrane</keyword>
<evidence type="ECO:0000256" key="1">
    <source>
        <dbReference type="SAM" id="Phobius"/>
    </source>
</evidence>
<gene>
    <name evidence="2" type="ORF">CJ668_08300</name>
</gene>
<comment type="caution">
    <text evidence="2">The sequence shown here is derived from an EMBL/GenBank/DDBJ whole genome shotgun (WGS) entry which is preliminary data.</text>
</comment>
<protein>
    <recommendedName>
        <fullName evidence="4">MMPL family transporter</fullName>
    </recommendedName>
</protein>
<organism evidence="2 3">
    <name type="scientific">Aliarcobacter cryaerophilus</name>
    <dbReference type="NCBI Taxonomy" id="28198"/>
    <lineage>
        <taxon>Bacteria</taxon>
        <taxon>Pseudomonadati</taxon>
        <taxon>Campylobacterota</taxon>
        <taxon>Epsilonproteobacteria</taxon>
        <taxon>Campylobacterales</taxon>
        <taxon>Arcobacteraceae</taxon>
        <taxon>Aliarcobacter</taxon>
    </lineage>
</organism>
<feature type="transmembrane region" description="Helical" evidence="1">
    <location>
        <begin position="579"/>
        <end position="596"/>
    </location>
</feature>
<feature type="transmembrane region" description="Helical" evidence="1">
    <location>
        <begin position="603"/>
        <end position="623"/>
    </location>
</feature>
<feature type="transmembrane region" description="Helical" evidence="1">
    <location>
        <begin position="382"/>
        <end position="402"/>
    </location>
</feature>
<dbReference type="SUPFAM" id="SSF82866">
    <property type="entry name" value="Multidrug efflux transporter AcrB transmembrane domain"/>
    <property type="match status" value="2"/>
</dbReference>
<feature type="transmembrane region" description="Helical" evidence="1">
    <location>
        <begin position="659"/>
        <end position="676"/>
    </location>
</feature>
<keyword evidence="1" id="KW-1133">Transmembrane helix</keyword>
<evidence type="ECO:0000313" key="2">
    <source>
        <dbReference type="EMBL" id="PRN00002.1"/>
    </source>
</evidence>
<feature type="transmembrane region" description="Helical" evidence="1">
    <location>
        <begin position="316"/>
        <end position="336"/>
    </location>
</feature>
<feature type="transmembrane region" description="Helical" evidence="1">
    <location>
        <begin position="682"/>
        <end position="703"/>
    </location>
</feature>
<dbReference type="EMBL" id="NXGD01000009">
    <property type="protein sequence ID" value="PRN00002.1"/>
    <property type="molecule type" value="Genomic_DNA"/>
</dbReference>
<feature type="transmembrane region" description="Helical" evidence="1">
    <location>
        <begin position="629"/>
        <end position="647"/>
    </location>
</feature>
<dbReference type="Proteomes" id="UP000238811">
    <property type="component" value="Unassembled WGS sequence"/>
</dbReference>
<evidence type="ECO:0008006" key="4">
    <source>
        <dbReference type="Google" id="ProtNLM"/>
    </source>
</evidence>
<reference evidence="2 3" key="1">
    <citation type="submission" date="2017-09" db="EMBL/GenBank/DDBJ databases">
        <title>Reassesment of A. cryaerophilus.</title>
        <authorList>
            <person name="Perez-Cataluna A."/>
            <person name="Collado L."/>
            <person name="Salgado O."/>
            <person name="Lefinanco V."/>
            <person name="Figueras M.J."/>
        </authorList>
    </citation>
    <scope>NUCLEOTIDE SEQUENCE [LARGE SCALE GENOMIC DNA]</scope>
    <source>
        <strain evidence="2 3">LMG 10229</strain>
    </source>
</reference>
<evidence type="ECO:0000313" key="3">
    <source>
        <dbReference type="Proteomes" id="UP000238811"/>
    </source>
</evidence>
<sequence length="713" mass="82988">MFKIKNYFSLIIFSFVLALVFAFNSFKTISTNLEAVVSNSEKKELLKKFNEFKISKKLFLYVDNLDDKSLNKIKDIENKLLKISTLTLEKQKDNEALNEYKKEYFLYQNSLNLEKLINLSNLNIEKELENLKSNLLNSQFGYFVNSSDPFSFFKKEEENNNFFIKNNHLAVKDKGYFSIFSISSSLNSIDDYENLYNEISNLTKDDKDIKIFSSIFYFVENSKIIKDDVNKIIYLATFILVLLYLIILRDLKLLFNALLTLGSSILFALLVCSFIFPEISIFVVVFGISISTVAIDYMFHHYVHKEYEGVFKFNKDVFLGMLTTITAFFILSFISFNLIKQLSIFTFFTLLFSYIQFAFIYQKIGFKYKENNIFNIKTINNISAKYILVFTIIALLLAIYNFKFDSNLKNLDVENKKLNSLQEFFNKDIAKNDKVPFLIKAKTIDELIQNSKTLKEKFPSSVAPLSTLISKDEFLKKQEILKNQKISEINSKLEDKAKEFGFKDGYFKDSYKISQKEPNYTLEYLQKLDFEILEFENSFISYVNVSKEDISLLNDFDFVINLSLKSMFEDELIKIEKELIFFGALSIFFIISIISISYRKNILIYLSFLFFPFSMILSLTLFIELNILHIFILFIILSISIDYGIYISSYKKDKNTNKAIFYSILTTFAGFGVLIFSNINALFSIGISATIGVLSILFLLIFLKKEKSASDNL</sequence>
<keyword evidence="1" id="KW-0472">Membrane</keyword>
<accession>A0A2S9TMD1</accession>
<proteinExistence type="predicted"/>
<dbReference type="AlphaFoldDB" id="A0A2S9TMD1"/>
<feature type="transmembrane region" description="Helical" evidence="1">
    <location>
        <begin position="232"/>
        <end position="248"/>
    </location>
</feature>
<feature type="transmembrane region" description="Helical" evidence="1">
    <location>
        <begin position="255"/>
        <end position="276"/>
    </location>
</feature>
<feature type="transmembrane region" description="Helical" evidence="1">
    <location>
        <begin position="342"/>
        <end position="361"/>
    </location>
</feature>
<feature type="transmembrane region" description="Helical" evidence="1">
    <location>
        <begin position="282"/>
        <end position="304"/>
    </location>
</feature>